<keyword evidence="1" id="KW-0812">Transmembrane</keyword>
<evidence type="ECO:0000313" key="3">
    <source>
        <dbReference type="EMBL" id="ANI93646.1"/>
    </source>
</evidence>
<evidence type="ECO:0000259" key="2">
    <source>
        <dbReference type="Pfam" id="PF14067"/>
    </source>
</evidence>
<dbReference type="EMBL" id="CP015961">
    <property type="protein sequence ID" value="ANI93646.1"/>
    <property type="molecule type" value="Genomic_DNA"/>
</dbReference>
<keyword evidence="4" id="KW-1185">Reference proteome</keyword>
<dbReference type="AlphaFoldDB" id="A0A173LN12"/>
<dbReference type="InterPro" id="IPR025902">
    <property type="entry name" value="LssY-like-C_dom"/>
</dbReference>
<name>A0A173LN12_9ACTN</name>
<keyword evidence="1" id="KW-1133">Transmembrane helix</keyword>
<feature type="transmembrane region" description="Helical" evidence="1">
    <location>
        <begin position="419"/>
        <end position="437"/>
    </location>
</feature>
<dbReference type="STRING" id="499555.BJL86_2886"/>
<feature type="transmembrane region" description="Helical" evidence="1">
    <location>
        <begin position="363"/>
        <end position="383"/>
    </location>
</feature>
<feature type="transmembrane region" description="Helical" evidence="1">
    <location>
        <begin position="395"/>
        <end position="413"/>
    </location>
</feature>
<feature type="transmembrane region" description="Helical" evidence="1">
    <location>
        <begin position="52"/>
        <end position="72"/>
    </location>
</feature>
<feature type="domain" description="LssY-like C-terminal" evidence="2">
    <location>
        <begin position="83"/>
        <end position="272"/>
    </location>
</feature>
<sequence>MSETSPPEYRRDAVKIAARPRPGAVALENIFFAFSTVLIFAFGIIVAEQIDWSWTLVVYAVAFWLIIAYLALPRLHKILTAIYVPGYFIGRTRTSDGLLGDPVNLAFNGSGAQIHAAMQDAGWTLADPVNVRSSIAIIGSSLLGRSYDRAPVSPLVLFGASQAFAYQKEVAGSPSKRHHIRFWRCPVGWLLPGGHRVDWLAAATYDKSVGLSLFTLQVTHKIDANIDVERDFVSESLLHSDSRIGLRRLENFSTGYHSRNGGGDVVTTDGALPIIDVGALPASGVAPAPSEKRRTRGTSNTAEVTAEVTEAVSRAGERPFSILAALVLSIASVAFSIQGQIQQLQSQHGEMAQEYGSQAEADATLWIAIAFVALAHLLTIYLAWRTFKGRRLARWLAIAFVMLSQVSQMAQYLGSVRPSVGALASMGIGLLIIYALTSQTAREWTTPTHGRAQEPTE</sequence>
<feature type="transmembrane region" description="Helical" evidence="1">
    <location>
        <begin position="25"/>
        <end position="46"/>
    </location>
</feature>
<dbReference type="RefSeq" id="WP_067478545.1">
    <property type="nucleotide sequence ID" value="NZ_CP015961.1"/>
</dbReference>
<accession>A0A173LN12</accession>
<organism evidence="3 4">
    <name type="scientific">Dietzia timorensis</name>
    <dbReference type="NCBI Taxonomy" id="499555"/>
    <lineage>
        <taxon>Bacteria</taxon>
        <taxon>Bacillati</taxon>
        <taxon>Actinomycetota</taxon>
        <taxon>Actinomycetes</taxon>
        <taxon>Mycobacteriales</taxon>
        <taxon>Dietziaceae</taxon>
        <taxon>Dietzia</taxon>
    </lineage>
</organism>
<reference evidence="3 4" key="1">
    <citation type="submission" date="2016-06" db="EMBL/GenBank/DDBJ databases">
        <title>Complete genome sequence of a saline-alkali tolerant type strain Dietzia timorensis ID05-A0528T.</title>
        <authorList>
            <person name="Wu X."/>
        </authorList>
    </citation>
    <scope>NUCLEOTIDE SEQUENCE [LARGE SCALE GENOMIC DNA]</scope>
    <source>
        <strain evidence="3 4">ID05-A0528</strain>
    </source>
</reference>
<evidence type="ECO:0000313" key="4">
    <source>
        <dbReference type="Proteomes" id="UP000186104"/>
    </source>
</evidence>
<keyword evidence="1" id="KW-0472">Membrane</keyword>
<gene>
    <name evidence="3" type="ORF">BJL86_2886</name>
</gene>
<dbReference type="Proteomes" id="UP000186104">
    <property type="component" value="Chromosome"/>
</dbReference>
<dbReference type="KEGG" id="dtm:BJL86_2886"/>
<dbReference type="Pfam" id="PF14067">
    <property type="entry name" value="LssY_C"/>
    <property type="match status" value="1"/>
</dbReference>
<feature type="transmembrane region" description="Helical" evidence="1">
    <location>
        <begin position="320"/>
        <end position="341"/>
    </location>
</feature>
<protein>
    <recommendedName>
        <fullName evidence="2">LssY-like C-terminal domain-containing protein</fullName>
    </recommendedName>
</protein>
<dbReference type="OrthoDB" id="3725455at2"/>
<evidence type="ECO:0000256" key="1">
    <source>
        <dbReference type="SAM" id="Phobius"/>
    </source>
</evidence>
<proteinExistence type="predicted"/>